<dbReference type="GO" id="GO:0005886">
    <property type="term" value="C:plasma membrane"/>
    <property type="evidence" value="ECO:0007669"/>
    <property type="project" value="UniProtKB-SubCell"/>
</dbReference>
<dbReference type="InterPro" id="IPR002585">
    <property type="entry name" value="Cyt-d_ubiquinol_oxidase_su_1"/>
</dbReference>
<reference evidence="13" key="1">
    <citation type="journal article" date="2014" name="Int. J. Syst. Evol. Microbiol.">
        <title>Complete genome sequence of Corynebacterium casei LMG S-19264T (=DSM 44701T), isolated from a smear-ripened cheese.</title>
        <authorList>
            <consortium name="US DOE Joint Genome Institute (JGI-PGF)"/>
            <person name="Walter F."/>
            <person name="Albersmeier A."/>
            <person name="Kalinowski J."/>
            <person name="Ruckert C."/>
        </authorList>
    </citation>
    <scope>NUCLEOTIDE SEQUENCE</scope>
    <source>
        <strain evidence="13">JCM 18487</strain>
    </source>
</reference>
<dbReference type="GO" id="GO:0019646">
    <property type="term" value="P:aerobic electron transport chain"/>
    <property type="evidence" value="ECO:0007669"/>
    <property type="project" value="InterPro"/>
</dbReference>
<sequence>MDNLILARWQFGITTVYHFFFVPLTIGLAFLIAFMETLYVVKKDETYKRMAKFWGKLFLINFAVGVVTGIMQEFQFGMNWSNYSRFVGDVFGAPLAIEALLAFFLESTFLGVWLFGWDKLSKGVHLASIWLVAIGTTISAFWILTANAFMQHPVGYVLRNGHAEMASFGQLIGNEQLWWEFPHVWLGAIATGAFFVAGISAYYLLRRRALDVFRRSFAISIVAAVVSSILVAVVGHDQAQYLMVAQPMKMAASEALWNTSPDEAPWTVVAGIDTARHRNTWEIEIPDALSILAYNRIHGRVPGINQLQAQLEQKYGPGNYIPPVRTTFWSFRIMVFAGFAMIGLALYGVFALIRDKLEQSRRYLRWMIPAIALPYIANTAGWIMTEIGRQPWVVYGLQLTKDGVSPTVPAGQVLLTLLGFTVVYGVLAAADVYLFVHFVRRGPEPEDEASDAVQLNVAPL</sequence>
<reference evidence="13" key="2">
    <citation type="submission" date="2020-09" db="EMBL/GenBank/DDBJ databases">
        <authorList>
            <person name="Sun Q."/>
            <person name="Ohkuma M."/>
        </authorList>
    </citation>
    <scope>NUCLEOTIDE SEQUENCE</scope>
    <source>
        <strain evidence="13">JCM 18487</strain>
    </source>
</reference>
<evidence type="ECO:0000313" key="13">
    <source>
        <dbReference type="EMBL" id="GGJ11801.1"/>
    </source>
</evidence>
<dbReference type="AlphaFoldDB" id="A0A917KJ18"/>
<comment type="similarity">
    <text evidence="2 12">Belongs to the cytochrome ubiquinol oxidase subunit 1 family.</text>
</comment>
<gene>
    <name evidence="13" type="primary">cydA</name>
    <name evidence="13" type="ORF">GCM10010885_21410</name>
</gene>
<dbReference type="Proteomes" id="UP000637695">
    <property type="component" value="Unassembled WGS sequence"/>
</dbReference>
<dbReference type="GO" id="GO:0020037">
    <property type="term" value="F:heme binding"/>
    <property type="evidence" value="ECO:0007669"/>
    <property type="project" value="TreeGrafter"/>
</dbReference>
<keyword evidence="9 12" id="KW-1133">Transmembrane helix</keyword>
<keyword evidence="4 12" id="KW-1003">Cell membrane</keyword>
<keyword evidence="3 12" id="KW-0813">Transport</keyword>
<keyword evidence="14" id="KW-1185">Reference proteome</keyword>
<feature type="transmembrane region" description="Helical" evidence="12">
    <location>
        <begin position="364"/>
        <end position="384"/>
    </location>
</feature>
<evidence type="ECO:0000256" key="4">
    <source>
        <dbReference type="ARBA" id="ARBA00022475"/>
    </source>
</evidence>
<evidence type="ECO:0000256" key="7">
    <source>
        <dbReference type="ARBA" id="ARBA00022723"/>
    </source>
</evidence>
<evidence type="ECO:0000256" key="12">
    <source>
        <dbReference type="PIRNR" id="PIRNR006446"/>
    </source>
</evidence>
<evidence type="ECO:0000256" key="9">
    <source>
        <dbReference type="ARBA" id="ARBA00022989"/>
    </source>
</evidence>
<keyword evidence="7 12" id="KW-0479">Metal-binding</keyword>
<evidence type="ECO:0000256" key="5">
    <source>
        <dbReference type="ARBA" id="ARBA00022617"/>
    </source>
</evidence>
<feature type="transmembrane region" description="Helical" evidence="12">
    <location>
        <begin position="184"/>
        <end position="205"/>
    </location>
</feature>
<dbReference type="PIRSF" id="PIRSF006446">
    <property type="entry name" value="Cyt_quinol_oxidase_1"/>
    <property type="match status" value="1"/>
</dbReference>
<dbReference type="PANTHER" id="PTHR30365">
    <property type="entry name" value="CYTOCHROME D UBIQUINOL OXIDASE"/>
    <property type="match status" value="1"/>
</dbReference>
<dbReference type="GO" id="GO:0009055">
    <property type="term" value="F:electron transfer activity"/>
    <property type="evidence" value="ECO:0007669"/>
    <property type="project" value="UniProtKB-UniRule"/>
</dbReference>
<evidence type="ECO:0000256" key="2">
    <source>
        <dbReference type="ARBA" id="ARBA00009819"/>
    </source>
</evidence>
<feature type="transmembrane region" description="Helical" evidence="12">
    <location>
        <begin position="329"/>
        <end position="352"/>
    </location>
</feature>
<evidence type="ECO:0000256" key="3">
    <source>
        <dbReference type="ARBA" id="ARBA00022448"/>
    </source>
</evidence>
<evidence type="ECO:0000256" key="1">
    <source>
        <dbReference type="ARBA" id="ARBA00004651"/>
    </source>
</evidence>
<keyword evidence="5 12" id="KW-0349">Heme</keyword>
<proteinExistence type="inferred from homology"/>
<keyword evidence="10 12" id="KW-0408">Iron</keyword>
<dbReference type="EMBL" id="BMOY01000040">
    <property type="protein sequence ID" value="GGJ11801.1"/>
    <property type="molecule type" value="Genomic_DNA"/>
</dbReference>
<feature type="transmembrane region" description="Helical" evidence="12">
    <location>
        <begin position="53"/>
        <end position="71"/>
    </location>
</feature>
<evidence type="ECO:0000256" key="10">
    <source>
        <dbReference type="ARBA" id="ARBA00023004"/>
    </source>
</evidence>
<comment type="subcellular location">
    <subcellularLocation>
        <location evidence="1">Cell membrane</location>
        <topology evidence="1">Multi-pass membrane protein</topology>
    </subcellularLocation>
</comment>
<dbReference type="GO" id="GO:0016682">
    <property type="term" value="F:oxidoreductase activity, acting on diphenols and related substances as donors, oxygen as acceptor"/>
    <property type="evidence" value="ECO:0007669"/>
    <property type="project" value="TreeGrafter"/>
</dbReference>
<dbReference type="GO" id="GO:0070069">
    <property type="term" value="C:cytochrome complex"/>
    <property type="evidence" value="ECO:0007669"/>
    <property type="project" value="UniProtKB-UniRule"/>
</dbReference>
<evidence type="ECO:0000313" key="14">
    <source>
        <dbReference type="Proteomes" id="UP000637695"/>
    </source>
</evidence>
<dbReference type="GO" id="GO:0046872">
    <property type="term" value="F:metal ion binding"/>
    <property type="evidence" value="ECO:0007669"/>
    <property type="project" value="UniProtKB-UniRule"/>
</dbReference>
<keyword evidence="6 12" id="KW-0812">Transmembrane</keyword>
<feature type="transmembrane region" description="Helical" evidence="12">
    <location>
        <begin position="91"/>
        <end position="115"/>
    </location>
</feature>
<protein>
    <submittedName>
        <fullName evidence="13">Cytochrome ubiquinol oxidase subunit I</fullName>
    </submittedName>
</protein>
<dbReference type="Pfam" id="PF01654">
    <property type="entry name" value="Cyt_bd_oxida_I"/>
    <property type="match status" value="1"/>
</dbReference>
<evidence type="ECO:0000256" key="8">
    <source>
        <dbReference type="ARBA" id="ARBA00022982"/>
    </source>
</evidence>
<keyword evidence="11 12" id="KW-0472">Membrane</keyword>
<evidence type="ECO:0000256" key="6">
    <source>
        <dbReference type="ARBA" id="ARBA00022692"/>
    </source>
</evidence>
<keyword evidence="8 12" id="KW-0249">Electron transport</keyword>
<comment type="caution">
    <text evidence="13">The sequence shown here is derived from an EMBL/GenBank/DDBJ whole genome shotgun (WGS) entry which is preliminary data.</text>
</comment>
<organism evidence="13 14">
    <name type="scientific">Alicyclobacillus cellulosilyticus</name>
    <dbReference type="NCBI Taxonomy" id="1003997"/>
    <lineage>
        <taxon>Bacteria</taxon>
        <taxon>Bacillati</taxon>
        <taxon>Bacillota</taxon>
        <taxon>Bacilli</taxon>
        <taxon>Bacillales</taxon>
        <taxon>Alicyclobacillaceae</taxon>
        <taxon>Alicyclobacillus</taxon>
    </lineage>
</organism>
<feature type="transmembrane region" description="Helical" evidence="12">
    <location>
        <begin position="20"/>
        <end position="41"/>
    </location>
</feature>
<feature type="transmembrane region" description="Helical" evidence="12">
    <location>
        <begin position="413"/>
        <end position="436"/>
    </location>
</feature>
<dbReference type="RefSeq" id="WP_188883033.1">
    <property type="nucleotide sequence ID" value="NZ_BMOY01000040.1"/>
</dbReference>
<dbReference type="PANTHER" id="PTHR30365:SF15">
    <property type="entry name" value="CYTOCHROME BD UBIQUINOL OXIDASE SUBUNIT 1"/>
    <property type="match status" value="1"/>
</dbReference>
<feature type="transmembrane region" description="Helical" evidence="12">
    <location>
        <begin position="217"/>
        <end position="235"/>
    </location>
</feature>
<accession>A0A917KJ18</accession>
<name>A0A917KJ18_9BACL</name>
<evidence type="ECO:0000256" key="11">
    <source>
        <dbReference type="ARBA" id="ARBA00023136"/>
    </source>
</evidence>
<feature type="transmembrane region" description="Helical" evidence="12">
    <location>
        <begin position="127"/>
        <end position="150"/>
    </location>
</feature>